<evidence type="ECO:0000256" key="7">
    <source>
        <dbReference type="ARBA" id="ARBA00023065"/>
    </source>
</evidence>
<dbReference type="InterPro" id="IPR052192">
    <property type="entry name" value="Insect_Ionotropic_Sensory_Rcpt"/>
</dbReference>
<evidence type="ECO:0000256" key="13">
    <source>
        <dbReference type="SAM" id="Phobius"/>
    </source>
</evidence>
<comment type="similarity">
    <text evidence="2">Belongs to the glutamate-gated ion channel (TC 1.A.10.1) family.</text>
</comment>
<dbReference type="GO" id="GO:0015276">
    <property type="term" value="F:ligand-gated monoatomic ion channel activity"/>
    <property type="evidence" value="ECO:0007669"/>
    <property type="project" value="InterPro"/>
</dbReference>
<dbReference type="InterPro" id="IPR019594">
    <property type="entry name" value="Glu/Gly-bd"/>
</dbReference>
<dbReference type="GO" id="GO:0005886">
    <property type="term" value="C:plasma membrane"/>
    <property type="evidence" value="ECO:0007669"/>
    <property type="project" value="UniProtKB-SubCell"/>
</dbReference>
<keyword evidence="17" id="KW-1185">Reference proteome</keyword>
<keyword evidence="6 13" id="KW-1133">Transmembrane helix</keyword>
<evidence type="ECO:0000259" key="15">
    <source>
        <dbReference type="Pfam" id="PF10613"/>
    </source>
</evidence>
<evidence type="ECO:0000256" key="4">
    <source>
        <dbReference type="ARBA" id="ARBA00022475"/>
    </source>
</evidence>
<dbReference type="Proteomes" id="UP000887013">
    <property type="component" value="Unassembled WGS sequence"/>
</dbReference>
<reference evidence="16" key="1">
    <citation type="submission" date="2020-08" db="EMBL/GenBank/DDBJ databases">
        <title>Multicomponent nature underlies the extraordinary mechanical properties of spider dragline silk.</title>
        <authorList>
            <person name="Kono N."/>
            <person name="Nakamura H."/>
            <person name="Mori M."/>
            <person name="Yoshida Y."/>
            <person name="Ohtoshi R."/>
            <person name="Malay A.D."/>
            <person name="Moran D.A.P."/>
            <person name="Tomita M."/>
            <person name="Numata K."/>
            <person name="Arakawa K."/>
        </authorList>
    </citation>
    <scope>NUCLEOTIDE SEQUENCE</scope>
</reference>
<dbReference type="OrthoDB" id="6420396at2759"/>
<dbReference type="Gene3D" id="1.10.287.70">
    <property type="match status" value="1"/>
</dbReference>
<evidence type="ECO:0000256" key="6">
    <source>
        <dbReference type="ARBA" id="ARBA00022989"/>
    </source>
</evidence>
<keyword evidence="8 13" id="KW-0472">Membrane</keyword>
<evidence type="ECO:0000313" key="16">
    <source>
        <dbReference type="EMBL" id="GFS92342.1"/>
    </source>
</evidence>
<comment type="caution">
    <text evidence="16">The sequence shown here is derived from an EMBL/GenBank/DDBJ whole genome shotgun (WGS) entry which is preliminary data.</text>
</comment>
<dbReference type="PANTHER" id="PTHR42643">
    <property type="entry name" value="IONOTROPIC RECEPTOR 20A-RELATED"/>
    <property type="match status" value="1"/>
</dbReference>
<feature type="transmembrane region" description="Helical" evidence="13">
    <location>
        <begin position="373"/>
        <end position="397"/>
    </location>
</feature>
<keyword evidence="5 13" id="KW-0812">Transmembrane</keyword>
<feature type="domain" description="Ionotropic glutamate receptor L-glutamate and glycine-binding" evidence="15">
    <location>
        <begin position="12"/>
        <end position="110"/>
    </location>
</feature>
<gene>
    <name evidence="16" type="primary">AVEN_273926_1</name>
    <name evidence="16" type="ORF">NPIL_374931</name>
</gene>
<evidence type="ECO:0000259" key="14">
    <source>
        <dbReference type="Pfam" id="PF00060"/>
    </source>
</evidence>
<evidence type="ECO:0000256" key="12">
    <source>
        <dbReference type="ARBA" id="ARBA00023303"/>
    </source>
</evidence>
<dbReference type="GO" id="GO:0050906">
    <property type="term" value="P:detection of stimulus involved in sensory perception"/>
    <property type="evidence" value="ECO:0007669"/>
    <property type="project" value="UniProtKB-ARBA"/>
</dbReference>
<dbReference type="Pfam" id="PF00060">
    <property type="entry name" value="Lig_chan"/>
    <property type="match status" value="1"/>
</dbReference>
<dbReference type="PANTHER" id="PTHR42643:SF24">
    <property type="entry name" value="IONOTROPIC RECEPTOR 60A"/>
    <property type="match status" value="1"/>
</dbReference>
<evidence type="ECO:0000256" key="2">
    <source>
        <dbReference type="ARBA" id="ARBA00008685"/>
    </source>
</evidence>
<dbReference type="AlphaFoldDB" id="A0A8X6N3W0"/>
<comment type="subcellular location">
    <subcellularLocation>
        <location evidence="1">Cell membrane</location>
        <topology evidence="1">Multi-pass membrane protein</topology>
    </subcellularLocation>
</comment>
<evidence type="ECO:0000256" key="9">
    <source>
        <dbReference type="ARBA" id="ARBA00023170"/>
    </source>
</evidence>
<keyword evidence="3" id="KW-0813">Transport</keyword>
<evidence type="ECO:0000256" key="5">
    <source>
        <dbReference type="ARBA" id="ARBA00022692"/>
    </source>
</evidence>
<keyword evidence="12" id="KW-0407">Ion channel</keyword>
<protein>
    <submittedName>
        <fullName evidence="16">Lig_chan-Glu_bd domain-containing protein</fullName>
    </submittedName>
</protein>
<evidence type="ECO:0000256" key="10">
    <source>
        <dbReference type="ARBA" id="ARBA00023180"/>
    </source>
</evidence>
<sequence>MKYPKKLIAAVTRYPRVLEVTQVADGRYEFRGIYAKYMEIVLSAWKGGYQIKFCEDEDLGTKDKNGTWSGQIGMVSKGEADIGMSLIGILKQRAEVVDFSTAYSMEAVAFASYKTSLEGMFQFLQLFDVATWIWIFVTIVILSVVTFLILRGKETFPFVFFNTFSNVLGKSSHLRVRKFKWKLFLAVWFLCAFVISSSYSAVLLSFLTLSPPSRAVTTLKDIAEAIRSGHRAFSGKHTFTIPFLINSEDEDLKFIGTSIRRNEWYHDWKATFAGRMLRPGDIYFSSRNILRLLYGNSESIHVSPNVLFVVPIAVAMNKNFCCASDLNEILLRIAAAGLEGKILKDESYKFWLENFSNSMKNIEKSPTLSVHDLSGAFIILLVGLILSLLVFSGEAFYGSRNRKKKQSKIRKKKLMKISTALKTQN</sequence>
<feature type="domain" description="Ionotropic glutamate receptor C-terminal" evidence="14">
    <location>
        <begin position="130"/>
        <end position="384"/>
    </location>
</feature>
<evidence type="ECO:0000256" key="1">
    <source>
        <dbReference type="ARBA" id="ARBA00004651"/>
    </source>
</evidence>
<keyword evidence="10" id="KW-0325">Glycoprotein</keyword>
<evidence type="ECO:0000256" key="3">
    <source>
        <dbReference type="ARBA" id="ARBA00022448"/>
    </source>
</evidence>
<keyword evidence="9" id="KW-0675">Receptor</keyword>
<feature type="transmembrane region" description="Helical" evidence="13">
    <location>
        <begin position="183"/>
        <end position="207"/>
    </location>
</feature>
<dbReference type="InterPro" id="IPR001320">
    <property type="entry name" value="Iontro_rcpt_C"/>
</dbReference>
<dbReference type="Pfam" id="PF10613">
    <property type="entry name" value="Lig_chan-Glu_bd"/>
    <property type="match status" value="1"/>
</dbReference>
<accession>A0A8X6N3W0</accession>
<keyword evidence="4" id="KW-1003">Cell membrane</keyword>
<proteinExistence type="inferred from homology"/>
<organism evidence="16 17">
    <name type="scientific">Nephila pilipes</name>
    <name type="common">Giant wood spider</name>
    <name type="synonym">Nephila maculata</name>
    <dbReference type="NCBI Taxonomy" id="299642"/>
    <lineage>
        <taxon>Eukaryota</taxon>
        <taxon>Metazoa</taxon>
        <taxon>Ecdysozoa</taxon>
        <taxon>Arthropoda</taxon>
        <taxon>Chelicerata</taxon>
        <taxon>Arachnida</taxon>
        <taxon>Araneae</taxon>
        <taxon>Araneomorphae</taxon>
        <taxon>Entelegynae</taxon>
        <taxon>Araneoidea</taxon>
        <taxon>Nephilidae</taxon>
        <taxon>Nephila</taxon>
    </lineage>
</organism>
<evidence type="ECO:0000313" key="17">
    <source>
        <dbReference type="Proteomes" id="UP000887013"/>
    </source>
</evidence>
<evidence type="ECO:0000256" key="11">
    <source>
        <dbReference type="ARBA" id="ARBA00023286"/>
    </source>
</evidence>
<dbReference type="EMBL" id="BMAW01099898">
    <property type="protein sequence ID" value="GFS92342.1"/>
    <property type="molecule type" value="Genomic_DNA"/>
</dbReference>
<dbReference type="SUPFAM" id="SSF53850">
    <property type="entry name" value="Periplasmic binding protein-like II"/>
    <property type="match status" value="1"/>
</dbReference>
<evidence type="ECO:0000256" key="8">
    <source>
        <dbReference type="ARBA" id="ARBA00023136"/>
    </source>
</evidence>
<keyword evidence="11" id="KW-1071">Ligand-gated ion channel</keyword>
<name>A0A8X6N3W0_NEPPI</name>
<keyword evidence="7" id="KW-0406">Ion transport</keyword>
<feature type="transmembrane region" description="Helical" evidence="13">
    <location>
        <begin position="129"/>
        <end position="150"/>
    </location>
</feature>
<dbReference type="Gene3D" id="3.40.190.10">
    <property type="entry name" value="Periplasmic binding protein-like II"/>
    <property type="match status" value="1"/>
</dbReference>